<name>A0ABY7DDI5_MYAAR</name>
<evidence type="ECO:0000256" key="7">
    <source>
        <dbReference type="PROSITE-ProRule" id="PRU10141"/>
    </source>
</evidence>
<dbReference type="SMART" id="SM00220">
    <property type="entry name" value="S_TKc"/>
    <property type="match status" value="1"/>
</dbReference>
<feature type="compositionally biased region" description="Basic and acidic residues" evidence="8">
    <location>
        <begin position="53"/>
        <end position="64"/>
    </location>
</feature>
<evidence type="ECO:0000256" key="3">
    <source>
        <dbReference type="ARBA" id="ARBA00022679"/>
    </source>
</evidence>
<feature type="compositionally biased region" description="Polar residues" evidence="8">
    <location>
        <begin position="1223"/>
        <end position="1239"/>
    </location>
</feature>
<feature type="compositionally biased region" description="Gly residues" evidence="8">
    <location>
        <begin position="1286"/>
        <end position="1305"/>
    </location>
</feature>
<feature type="region of interest" description="Disordered" evidence="8">
    <location>
        <begin position="984"/>
        <end position="1007"/>
    </location>
</feature>
<dbReference type="PANTHER" id="PTHR24056">
    <property type="entry name" value="CELL DIVISION PROTEIN KINASE"/>
    <property type="match status" value="1"/>
</dbReference>
<keyword evidence="4 7" id="KW-0547">Nucleotide-binding</keyword>
<dbReference type="PROSITE" id="PS00108">
    <property type="entry name" value="PROTEIN_KINASE_ST"/>
    <property type="match status" value="1"/>
</dbReference>
<feature type="compositionally biased region" description="Basic residues" evidence="8">
    <location>
        <begin position="222"/>
        <end position="265"/>
    </location>
</feature>
<keyword evidence="3" id="KW-0808">Transferase</keyword>
<dbReference type="InterPro" id="IPR050108">
    <property type="entry name" value="CDK"/>
</dbReference>
<feature type="region of interest" description="Disordered" evidence="8">
    <location>
        <begin position="496"/>
        <end position="523"/>
    </location>
</feature>
<feature type="compositionally biased region" description="Basic and acidic residues" evidence="8">
    <location>
        <begin position="958"/>
        <end position="972"/>
    </location>
</feature>
<evidence type="ECO:0000256" key="5">
    <source>
        <dbReference type="ARBA" id="ARBA00022777"/>
    </source>
</evidence>
<feature type="compositionally biased region" description="Low complexity" evidence="8">
    <location>
        <begin position="929"/>
        <end position="939"/>
    </location>
</feature>
<dbReference type="PANTHER" id="PTHR24056:SF546">
    <property type="entry name" value="CYCLIN-DEPENDENT KINASE 12"/>
    <property type="match status" value="1"/>
</dbReference>
<gene>
    <name evidence="10" type="ORF">MAR_007256</name>
</gene>
<feature type="compositionally biased region" description="Polar residues" evidence="8">
    <location>
        <begin position="1141"/>
        <end position="1163"/>
    </location>
</feature>
<feature type="region of interest" description="Disordered" evidence="8">
    <location>
        <begin position="845"/>
        <end position="972"/>
    </location>
</feature>
<keyword evidence="6 7" id="KW-0067">ATP-binding</keyword>
<evidence type="ECO:0000256" key="2">
    <source>
        <dbReference type="ARBA" id="ARBA00022527"/>
    </source>
</evidence>
<dbReference type="Gene3D" id="3.30.200.20">
    <property type="entry name" value="Phosphorylase Kinase, domain 1"/>
    <property type="match status" value="1"/>
</dbReference>
<dbReference type="SUPFAM" id="SSF56112">
    <property type="entry name" value="Protein kinase-like (PK-like)"/>
    <property type="match status" value="1"/>
</dbReference>
<dbReference type="InterPro" id="IPR017441">
    <property type="entry name" value="Protein_kinase_ATP_BS"/>
</dbReference>
<feature type="compositionally biased region" description="Basic residues" evidence="8">
    <location>
        <begin position="149"/>
        <end position="158"/>
    </location>
</feature>
<dbReference type="EMBL" id="CP111012">
    <property type="protein sequence ID" value="WAQ94785.1"/>
    <property type="molecule type" value="Genomic_DNA"/>
</dbReference>
<feature type="compositionally biased region" description="Low complexity" evidence="8">
    <location>
        <begin position="25"/>
        <end position="35"/>
    </location>
</feature>
<feature type="compositionally biased region" description="Basic residues" evidence="8">
    <location>
        <begin position="38"/>
        <end position="52"/>
    </location>
</feature>
<feature type="compositionally biased region" description="Gly residues" evidence="8">
    <location>
        <begin position="1203"/>
        <end position="1212"/>
    </location>
</feature>
<accession>A0ABY7DDI5</accession>
<dbReference type="Proteomes" id="UP001164746">
    <property type="component" value="Chromosome 1"/>
</dbReference>
<feature type="binding site" evidence="7">
    <location>
        <position position="577"/>
    </location>
    <ligand>
        <name>ATP</name>
        <dbReference type="ChEBI" id="CHEBI:30616"/>
    </ligand>
</feature>
<proteinExistence type="inferred from homology"/>
<evidence type="ECO:0000256" key="8">
    <source>
        <dbReference type="SAM" id="MobiDB-lite"/>
    </source>
</evidence>
<feature type="compositionally biased region" description="Polar residues" evidence="8">
    <location>
        <begin position="1171"/>
        <end position="1181"/>
    </location>
</feature>
<sequence length="1367" mass="151741">MPRQREQDVYDEYDARSYAHLVPGSNSTSQSQSYSKKTEKRKKSKHKSHKRPKEKDRNEREKGRGSGNATVEMIGRTSIVAYEDVSSDSGSLSDVSGAAAQVAPGRVENRPKKDQSPASAIRSYMNERSHSSSPVIRETSPYRTEKSAKIKKSKKRHRSPELVKEVDAKLKAYAEPPKAYVEPPKAYADMPSSSSSKSAYRVTSPTGVKKRYRSRSPTSPYNRRRSRSRSRGRSNKAVRRSRSRSWGRRSRSRSRSHSRQMKRRNSPPASPTRTSKSRDYVSSSKLKYAPTSLASELSKHKKAREMRDAQLAAKLRHSSSKHEDIKVKHERAEPPSPDRSRKTVEPPLIKEPEYSRKERLQDARQSNIVVKVENVQHQHNHRGSSQTRLLEAPIDSPKRLPPEKIPEKEFMNEERPSALPPMHQHVSLAKDSPYENVSDVEPSPAASVPQKATPPLSSVSSKHRIIDLPMPPTHRPASPQRRSGLMDLPMPPIIDEPDNDVDTVDTPVSDAGSGDKKEHKPKRPRLCQNRFTRERVKGEWGEGCVDMYNIIEIIGEGTFGQVYKAKDGATGELVALKKVRLENEKEGFPITAVREIKILRQLNHASIINLKQIVTDKQDAVDFRKDRGAFYLVFEYMDHDLMGILESGLVTFDELHIASFMKQLLEGLKYCHDKNFLHRDIKCSNILLNNRGQIKLGDWGLGRLYDAEDKERLCILGELFTRKPIFQAQQEIAQLELISKTCGSPCPAVWPDVIKLPLFHTFKPKKQYRRKLREEFSFLPKPALDLMDTMLELDPIKRCNADQALMSPWLKYVEPKLIVPPDLPKDQDCHEMWCKERKKMIKEMKNRGEDTSNLLKIPPNKPSSREGSRDRISIPQKNVPPPSSKDASSVDKNKRQSMNAKDTKPVKQEPPVSRSASSASYTANQKQLSSSTNVSSVPSGKPGLLSQPPEPKPVNIPKAREPTPPEDPTLPHRFMDITQFQAPEDMEGDDDRSGVQAVKSTNPNPDMNQLTIMLQQGMSIEEVAKGMNIKLDEQTFELLSTLKQQLVLASALAKSAMTAPTGVPVPGGKPSGNNVGKTYDYSNAQYSANPTVSVGGNGNAFVNDNSQAPLSASSGDFSQDYSAQNSAYPQSRNLGEGGVDTYTNYETRNMDISNDSADISVDNSSRERLNSSEIGNYSMDSATGVGYGEYSHDSLPPQAGQDSVGGVGGYNRYGGSDARHSAQKQYSYGSDNGETSQRISSHRNSSSSNYSNSGAGIPSLLDSSPPFPRKSDSTSGAIYGRQMSGDGLGGGFASGRGGGGIGKFGAQGRQEPRPLMSFESSRRSGSGSAGFRGNQFKREKYACLVLNPGKASVQIRALSINVKEQQI</sequence>
<feature type="region of interest" description="Disordered" evidence="8">
    <location>
        <begin position="1105"/>
        <end position="1311"/>
    </location>
</feature>
<keyword evidence="5" id="KW-0418">Kinase</keyword>
<feature type="compositionally biased region" description="Polar residues" evidence="8">
    <location>
        <begin position="1105"/>
        <end position="1133"/>
    </location>
</feature>
<feature type="compositionally biased region" description="Low complexity" evidence="8">
    <location>
        <begin position="87"/>
        <end position="100"/>
    </location>
</feature>
<feature type="compositionally biased region" description="Basic and acidic residues" evidence="8">
    <location>
        <begin position="1"/>
        <end position="17"/>
    </location>
</feature>
<feature type="compositionally biased region" description="Basic and acidic residues" evidence="8">
    <location>
        <begin position="159"/>
        <end position="172"/>
    </location>
</feature>
<evidence type="ECO:0000259" key="9">
    <source>
        <dbReference type="PROSITE" id="PS50011"/>
    </source>
</evidence>
<reference evidence="10" key="1">
    <citation type="submission" date="2022-11" db="EMBL/GenBank/DDBJ databases">
        <title>Centuries of genome instability and evolution in soft-shell clam transmissible cancer (bioRxiv).</title>
        <authorList>
            <person name="Hart S.F.M."/>
            <person name="Yonemitsu M.A."/>
            <person name="Giersch R.M."/>
            <person name="Beal B.F."/>
            <person name="Arriagada G."/>
            <person name="Davis B.W."/>
            <person name="Ostrander E.A."/>
            <person name="Goff S.P."/>
            <person name="Metzger M.J."/>
        </authorList>
    </citation>
    <scope>NUCLEOTIDE SEQUENCE</scope>
    <source>
        <strain evidence="10">MELC-2E11</strain>
        <tissue evidence="10">Siphon/mantle</tissue>
    </source>
</reference>
<feature type="compositionally biased region" description="Basic and acidic residues" evidence="8">
    <location>
        <begin position="863"/>
        <end position="872"/>
    </location>
</feature>
<feature type="domain" description="Protein kinase" evidence="9">
    <location>
        <begin position="548"/>
        <end position="810"/>
    </location>
</feature>
<dbReference type="InterPro" id="IPR011009">
    <property type="entry name" value="Kinase-like_dom_sf"/>
</dbReference>
<evidence type="ECO:0000256" key="1">
    <source>
        <dbReference type="ARBA" id="ARBA00006485"/>
    </source>
</evidence>
<dbReference type="Gene3D" id="1.10.510.10">
    <property type="entry name" value="Transferase(Phosphotransferase) domain 1"/>
    <property type="match status" value="2"/>
</dbReference>
<protein>
    <submittedName>
        <fullName evidence="10">CDK12-like protein</fullName>
    </submittedName>
</protein>
<evidence type="ECO:0000256" key="4">
    <source>
        <dbReference type="ARBA" id="ARBA00022741"/>
    </source>
</evidence>
<keyword evidence="2" id="KW-0723">Serine/threonine-protein kinase</keyword>
<feature type="region of interest" description="Disordered" evidence="8">
    <location>
        <begin position="433"/>
        <end position="460"/>
    </location>
</feature>
<organism evidence="10 11">
    <name type="scientific">Mya arenaria</name>
    <name type="common">Soft-shell clam</name>
    <dbReference type="NCBI Taxonomy" id="6604"/>
    <lineage>
        <taxon>Eukaryota</taxon>
        <taxon>Metazoa</taxon>
        <taxon>Spiralia</taxon>
        <taxon>Lophotrochozoa</taxon>
        <taxon>Mollusca</taxon>
        <taxon>Bivalvia</taxon>
        <taxon>Autobranchia</taxon>
        <taxon>Heteroconchia</taxon>
        <taxon>Euheterodonta</taxon>
        <taxon>Imparidentia</taxon>
        <taxon>Neoheterodontei</taxon>
        <taxon>Myida</taxon>
        <taxon>Myoidea</taxon>
        <taxon>Myidae</taxon>
        <taxon>Mya</taxon>
    </lineage>
</organism>
<dbReference type="InterPro" id="IPR000719">
    <property type="entry name" value="Prot_kinase_dom"/>
</dbReference>
<evidence type="ECO:0000313" key="10">
    <source>
        <dbReference type="EMBL" id="WAQ94785.1"/>
    </source>
</evidence>
<evidence type="ECO:0000313" key="11">
    <source>
        <dbReference type="Proteomes" id="UP001164746"/>
    </source>
</evidence>
<dbReference type="Pfam" id="PF00069">
    <property type="entry name" value="Pkinase"/>
    <property type="match status" value="1"/>
</dbReference>
<feature type="compositionally biased region" description="Low complexity" evidence="8">
    <location>
        <begin position="1242"/>
        <end position="1253"/>
    </location>
</feature>
<feature type="compositionally biased region" description="Polar residues" evidence="8">
    <location>
        <begin position="914"/>
        <end position="928"/>
    </location>
</feature>
<dbReference type="PROSITE" id="PS00107">
    <property type="entry name" value="PROTEIN_KINASE_ATP"/>
    <property type="match status" value="1"/>
</dbReference>
<feature type="region of interest" description="Disordered" evidence="8">
    <location>
        <begin position="1"/>
        <end position="403"/>
    </location>
</feature>
<keyword evidence="11" id="KW-1185">Reference proteome</keyword>
<comment type="similarity">
    <text evidence="1">Belongs to the protein kinase superfamily. CMGC Ser/Thr protein kinase family. CDC2/CDKX subfamily.</text>
</comment>
<feature type="compositionally biased region" description="Basic and acidic residues" evidence="8">
    <location>
        <begin position="320"/>
        <end position="362"/>
    </location>
</feature>
<dbReference type="InterPro" id="IPR008271">
    <property type="entry name" value="Ser/Thr_kinase_AS"/>
</dbReference>
<evidence type="ECO:0000256" key="6">
    <source>
        <dbReference type="ARBA" id="ARBA00022840"/>
    </source>
</evidence>
<feature type="compositionally biased region" description="Polar residues" evidence="8">
    <location>
        <begin position="998"/>
        <end position="1007"/>
    </location>
</feature>
<dbReference type="PROSITE" id="PS50011">
    <property type="entry name" value="PROTEIN_KINASE_DOM"/>
    <property type="match status" value="1"/>
</dbReference>